<proteinExistence type="predicted"/>
<dbReference type="PANTHER" id="PTHR44809">
    <property type="match status" value="1"/>
</dbReference>
<dbReference type="SMART" id="SM00028">
    <property type="entry name" value="TPR"/>
    <property type="match status" value="3"/>
</dbReference>
<dbReference type="Gene3D" id="3.40.50.2000">
    <property type="entry name" value="Glycogen Phosphorylase B"/>
    <property type="match status" value="1"/>
</dbReference>
<dbReference type="SUPFAM" id="SSF53756">
    <property type="entry name" value="UDP-Glycosyltransferase/glycogen phosphorylase"/>
    <property type="match status" value="1"/>
</dbReference>
<dbReference type="OrthoDB" id="9809392at2"/>
<dbReference type="STRING" id="1842727.RD110_26470"/>
<dbReference type="EMBL" id="CP019236">
    <property type="protein sequence ID" value="APW40307.1"/>
    <property type="molecule type" value="Genomic_DNA"/>
</dbReference>
<dbReference type="Proteomes" id="UP000186609">
    <property type="component" value="Chromosome"/>
</dbReference>
<accession>A0A1P8K2U5</accession>
<dbReference type="InterPro" id="IPR002201">
    <property type="entry name" value="Glyco_trans_9"/>
</dbReference>
<dbReference type="PANTHER" id="PTHR44809:SF1">
    <property type="entry name" value="PROTEIN O-MANNOSYL-TRANSFERASE TMTC1"/>
    <property type="match status" value="1"/>
</dbReference>
<dbReference type="Pfam" id="PF13424">
    <property type="entry name" value="TPR_12"/>
    <property type="match status" value="1"/>
</dbReference>
<feature type="repeat" description="TPR" evidence="1">
    <location>
        <begin position="81"/>
        <end position="114"/>
    </location>
</feature>
<sequence length="465" mass="51524">MPEKPQISPRTLAEKLFFEGARQMAAELPAEAERLFRGALAAAPDLAEAWVNLGLVLEQREQDGEAEACYRRALALRPEIAETHVNLGGLLARHKRLDEAEAAYAQALRLAPDQPGTWSNLGVLYASMRLDDEAEACFEKALALAPDLPRARFNLGVMRLRQGRLEEGWAGLEARDWYAGLKKQLRCPRWQGEPLAGRSVLVGYEVGHGDMVQFGRYAAQLKARGAGPVSLLCHPALKRLFATLAGVDHVLGFDEPWPEAQWDVWTPLMSLPYYFETRLDTIPASLPYLKTDPALALRWAAELPPRPSLRVGLVWKGNPRFENDADRSLASLAVLAPLWQVPRVCFVSLQKGAGEDQAENPPPGQPLLHLGGRMRDFADAAAIMAGLDLVIAVDTAMAHLAGALGKPCWLLLPRYQTDWRWLEERTDSPWYPGVMRLFRQTGPGDWQPVMEELTAALQTLVNAAD</sequence>
<evidence type="ECO:0000313" key="3">
    <source>
        <dbReference type="Proteomes" id="UP000186609"/>
    </source>
</evidence>
<protein>
    <submittedName>
        <fullName evidence="2">Uncharacterized protein</fullName>
    </submittedName>
</protein>
<organism evidence="2 3">
    <name type="scientific">Rhodoferax koreensis</name>
    <dbReference type="NCBI Taxonomy" id="1842727"/>
    <lineage>
        <taxon>Bacteria</taxon>
        <taxon>Pseudomonadati</taxon>
        <taxon>Pseudomonadota</taxon>
        <taxon>Betaproteobacteria</taxon>
        <taxon>Burkholderiales</taxon>
        <taxon>Comamonadaceae</taxon>
        <taxon>Rhodoferax</taxon>
    </lineage>
</organism>
<dbReference type="InterPro" id="IPR052943">
    <property type="entry name" value="TMTC_O-mannosyl-trnsfr"/>
</dbReference>
<dbReference type="AlphaFoldDB" id="A0A1P8K2U5"/>
<evidence type="ECO:0000256" key="1">
    <source>
        <dbReference type="PROSITE-ProRule" id="PRU00339"/>
    </source>
</evidence>
<dbReference type="PROSITE" id="PS50005">
    <property type="entry name" value="TPR"/>
    <property type="match status" value="3"/>
</dbReference>
<dbReference type="Pfam" id="PF01075">
    <property type="entry name" value="Glyco_transf_9"/>
    <property type="match status" value="1"/>
</dbReference>
<gene>
    <name evidence="2" type="ORF">RD110_26470</name>
</gene>
<keyword evidence="1" id="KW-0802">TPR repeat</keyword>
<dbReference type="Gene3D" id="1.25.40.10">
    <property type="entry name" value="Tetratricopeptide repeat domain"/>
    <property type="match status" value="2"/>
</dbReference>
<keyword evidence="3" id="KW-1185">Reference proteome</keyword>
<dbReference type="InterPro" id="IPR011990">
    <property type="entry name" value="TPR-like_helical_dom_sf"/>
</dbReference>
<reference evidence="2 3" key="1">
    <citation type="submission" date="2017-01" db="EMBL/GenBank/DDBJ databases">
        <authorList>
            <person name="Mah S.A."/>
            <person name="Swanson W.J."/>
            <person name="Moy G.W."/>
            <person name="Vacquier V.D."/>
        </authorList>
    </citation>
    <scope>NUCLEOTIDE SEQUENCE [LARGE SCALE GENOMIC DNA]</scope>
    <source>
        <strain evidence="2 3">DCY110</strain>
    </source>
</reference>
<evidence type="ECO:0000313" key="2">
    <source>
        <dbReference type="EMBL" id="APW40307.1"/>
    </source>
</evidence>
<name>A0A1P8K2U5_9BURK</name>
<dbReference type="KEGG" id="rhy:RD110_26470"/>
<feature type="repeat" description="TPR" evidence="1">
    <location>
        <begin position="47"/>
        <end position="80"/>
    </location>
</feature>
<feature type="repeat" description="TPR" evidence="1">
    <location>
        <begin position="115"/>
        <end position="148"/>
    </location>
</feature>
<dbReference type="RefSeq" id="WP_076203949.1">
    <property type="nucleotide sequence ID" value="NZ_CP019236.1"/>
</dbReference>
<dbReference type="GO" id="GO:0016757">
    <property type="term" value="F:glycosyltransferase activity"/>
    <property type="evidence" value="ECO:0007669"/>
    <property type="project" value="InterPro"/>
</dbReference>
<dbReference type="Pfam" id="PF13176">
    <property type="entry name" value="TPR_7"/>
    <property type="match status" value="1"/>
</dbReference>
<dbReference type="InterPro" id="IPR019734">
    <property type="entry name" value="TPR_rpt"/>
</dbReference>
<dbReference type="SUPFAM" id="SSF48452">
    <property type="entry name" value="TPR-like"/>
    <property type="match status" value="1"/>
</dbReference>